<comment type="caution">
    <text evidence="1">The sequence shown here is derived from an EMBL/GenBank/DDBJ whole genome shotgun (WGS) entry which is preliminary data.</text>
</comment>
<evidence type="ECO:0008006" key="3">
    <source>
        <dbReference type="Google" id="ProtNLM"/>
    </source>
</evidence>
<protein>
    <recommendedName>
        <fullName evidence="3">F-box domain-containing protein</fullName>
    </recommendedName>
</protein>
<reference evidence="1" key="1">
    <citation type="submission" date="2022-10" db="EMBL/GenBank/DDBJ databases">
        <title>Culturing micro-colonial fungi from biological soil crusts in the Mojave desert and describing Neophaeococcomyces mojavensis, and introducing the new genera and species Taxawa tesnikishii.</title>
        <authorList>
            <person name="Kurbessoian T."/>
            <person name="Stajich J.E."/>
        </authorList>
    </citation>
    <scope>NUCLEOTIDE SEQUENCE</scope>
    <source>
        <strain evidence="1">TK_41</strain>
    </source>
</reference>
<keyword evidence="2" id="KW-1185">Reference proteome</keyword>
<proteinExistence type="predicted"/>
<gene>
    <name evidence="1" type="ORF">H2200_003954</name>
</gene>
<dbReference type="AlphaFoldDB" id="A0AA38XFD3"/>
<sequence length="416" mass="47903">MADTNIPGFSPPTAPELTDMPLEIIGNIIARLGREDLRSCRQVRALNSEATRALFRTIHIRAEDWLSRAGSVITEPALSVHVRAVVFSEELREATIMKRGYRAYNTNSFAENLKDLILNSRHLYLTSIELESLDLKCLSTLFNASERVPEFLQKAERFHLLLHPGRTLDDWKDYNFHSTMLPDFEDLSSRLPALQDLTLGFSRKALLDMDEGLILQNRVGKAMLQGFYPRLASLTLQKLVVWDGTALEAFLDRHRATLKSLTIKDIYLIGSGERANREICLFKIFRLLSLFKNATQLEHMSFEGEIRARFWTTGDIHTAMDVSISCRDMPLGPQALLSPIRSEVEAYICHERETLPFVTVFRQMNRTLQEAFNRTRHILCEDYDELIHDETLYLKSDYTWEFKTWGRGGREGWSVI</sequence>
<name>A0AA38XFD3_9EURO</name>
<evidence type="ECO:0000313" key="1">
    <source>
        <dbReference type="EMBL" id="KAJ9612357.1"/>
    </source>
</evidence>
<organism evidence="1 2">
    <name type="scientific">Cladophialophora chaetospira</name>
    <dbReference type="NCBI Taxonomy" id="386627"/>
    <lineage>
        <taxon>Eukaryota</taxon>
        <taxon>Fungi</taxon>
        <taxon>Dikarya</taxon>
        <taxon>Ascomycota</taxon>
        <taxon>Pezizomycotina</taxon>
        <taxon>Eurotiomycetes</taxon>
        <taxon>Chaetothyriomycetidae</taxon>
        <taxon>Chaetothyriales</taxon>
        <taxon>Herpotrichiellaceae</taxon>
        <taxon>Cladophialophora</taxon>
    </lineage>
</organism>
<dbReference type="EMBL" id="JAPDRK010000005">
    <property type="protein sequence ID" value="KAJ9612357.1"/>
    <property type="molecule type" value="Genomic_DNA"/>
</dbReference>
<accession>A0AA38XFD3</accession>
<evidence type="ECO:0000313" key="2">
    <source>
        <dbReference type="Proteomes" id="UP001172673"/>
    </source>
</evidence>
<dbReference type="Proteomes" id="UP001172673">
    <property type="component" value="Unassembled WGS sequence"/>
</dbReference>